<reference evidence="3 4" key="1">
    <citation type="journal article" date="2012" name="Int. J. Syst. Evol. Microbiol.">
        <title>Flammeovirga pacifica sp. nov., isolated from deep-sea sediment.</title>
        <authorList>
            <person name="Xu H."/>
            <person name="Fu Y."/>
            <person name="Yang N."/>
            <person name="Ding Z."/>
            <person name="Lai Q."/>
            <person name="Zeng R."/>
        </authorList>
    </citation>
    <scope>NUCLEOTIDE SEQUENCE [LARGE SCALE GENOMIC DNA]</scope>
    <source>
        <strain evidence="4">DSM 24597 / LMG 26175 / WPAGA1</strain>
    </source>
</reference>
<dbReference type="InterPro" id="IPR026444">
    <property type="entry name" value="Secre_tail"/>
</dbReference>
<dbReference type="CDD" id="cd00146">
    <property type="entry name" value="PKD"/>
    <property type="match status" value="5"/>
</dbReference>
<feature type="signal peptide" evidence="1">
    <location>
        <begin position="1"/>
        <end position="24"/>
    </location>
</feature>
<dbReference type="SUPFAM" id="SSF49299">
    <property type="entry name" value="PKD domain"/>
    <property type="match status" value="5"/>
</dbReference>
<dbReference type="EMBL" id="JRYR02000002">
    <property type="protein sequence ID" value="OHX63843.1"/>
    <property type="molecule type" value="Genomic_DNA"/>
</dbReference>
<dbReference type="InterPro" id="IPR022409">
    <property type="entry name" value="PKD/Chitinase_dom"/>
</dbReference>
<dbReference type="OrthoDB" id="9757809at2"/>
<dbReference type="SMART" id="SM00089">
    <property type="entry name" value="PKD"/>
    <property type="match status" value="6"/>
</dbReference>
<evidence type="ECO:0000313" key="4">
    <source>
        <dbReference type="Proteomes" id="UP000179797"/>
    </source>
</evidence>
<dbReference type="STRING" id="915059.NH26_19720"/>
<name>A0A1S1YSJ9_FLAPC</name>
<dbReference type="InterPro" id="IPR015943">
    <property type="entry name" value="WD40/YVTN_repeat-like_dom_sf"/>
</dbReference>
<feature type="chain" id="PRO_5010313266" description="PKD domain-containing protein" evidence="1">
    <location>
        <begin position="25"/>
        <end position="1783"/>
    </location>
</feature>
<dbReference type="Pfam" id="PF00801">
    <property type="entry name" value="PKD"/>
    <property type="match status" value="2"/>
</dbReference>
<dbReference type="NCBIfam" id="TIGR04183">
    <property type="entry name" value="Por_Secre_tail"/>
    <property type="match status" value="1"/>
</dbReference>
<feature type="domain" description="PKD" evidence="2">
    <location>
        <begin position="1155"/>
        <end position="1232"/>
    </location>
</feature>
<dbReference type="PROSITE" id="PS50093">
    <property type="entry name" value="PKD"/>
    <property type="match status" value="5"/>
</dbReference>
<dbReference type="RefSeq" id="WP_044217684.1">
    <property type="nucleotide sequence ID" value="NZ_JRYR02000002.1"/>
</dbReference>
<evidence type="ECO:0000256" key="1">
    <source>
        <dbReference type="SAM" id="SignalP"/>
    </source>
</evidence>
<evidence type="ECO:0000313" key="3">
    <source>
        <dbReference type="EMBL" id="OHX63843.1"/>
    </source>
</evidence>
<dbReference type="Proteomes" id="UP000179797">
    <property type="component" value="Unassembled WGS sequence"/>
</dbReference>
<feature type="domain" description="PKD" evidence="2">
    <location>
        <begin position="1621"/>
        <end position="1680"/>
    </location>
</feature>
<keyword evidence="4" id="KW-1185">Reference proteome</keyword>
<dbReference type="InterPro" id="IPR000601">
    <property type="entry name" value="PKD_dom"/>
</dbReference>
<accession>A0A1S1YSJ9</accession>
<proteinExistence type="predicted"/>
<gene>
    <name evidence="3" type="ORF">NH26_19720</name>
</gene>
<dbReference type="Gene3D" id="2.60.120.260">
    <property type="entry name" value="Galactose-binding domain-like"/>
    <property type="match status" value="2"/>
</dbReference>
<sequence>MKKNYLKNTLLLVLFFLIGTNLSAQWKNANPGHGGQVQHVICDPTIDGRMYLCSDMEGYYYSDDYGQKWHYVHSSPFNNVFNIAIAPTNSNTMLLGATNGFAVSKDQGASWDVQEMFIDVPISAMAIDPSDENNMYVAPSWLEDTVPHFSENGEKAVYYSNDAGVTWTKKVFSGNSGERNVNTITVHPTNGEVLLAATEGLFLSKDEGLNWSQLNSPANTTLCRGADITPNGEWVYALYVRNDGNSGLYVRKYTETTWVEIDASGLLQEKNQTHWRPLISKTSTDTEHFMLMGTFKRGGNGTENALLEGRFTVNADVVSGEVVEVFRNPGMDIQDIGWNDYQGVSRTYDYYPASWTNHTFTRGAFIMSQQSTYVGDVTATSTWNCVTSTYVKTLNGRRFYRTNGTASTYNWDMVGYKNYVAQLMGDNGIVESYDGGDTWNQPTIVFQGNWNADAGELVMKEGQDPLILVGTANGFGGAQSEWSGKLLMKTMTNLDGPADQYKVLIDGYSDDLRGLGDQNRISSIHADVLNPGRVYISTIGGAYVTDNIFELINDNEEHYFRKISNGEAQSQGRKIISDPNDGNVVYLRCGNGSFRGERQSSGEYTWTKLLINGSSNGLEGQWGSNGDMNVWAQGNTSYLLVTKGNSSNVDYELHISIDQGATFTKVVDRSMAEAFGVPDWVNIYNCKTGFGGLVGKEKEFYFTFHVRERGEEMSSGIRFFKATIGDDLSDITLEDLTGTPGQNDLEYPLARRGKIWKDQDNKEHLYIATMGTGLWVLPLATENQPVSVITVEENHVQVPVEVEFDGSGSYAVDGKTIAAYEWTFGGEVVATTEKVKLSFDTEGVHTIYLKVTDSDGVAHSTSYRLVTINDNVKTIINSSQSMGYAPLYIELDGSNSSSKHGEIVSYKWYHDNQEISSEEILRVNFPTAGNYIYELEAEDSEGNSSKETLTINVFDYNDSETVEQELIVEGLEGYVYTEGGPAWQVWAGKPSVGTLAEDHTANVHYGTQWGVHASSGYPNASGDYSAFINTADKNVFSIEDFDVSGVDNLRLSFGMMKCSNIDGDAVPNEDNSESMKFEYSTDGVNWIEISLADKFDYVNETNPIWYWVELDEDIPSVENLRLRWTKQMDNDPYNTLWRVDDITFTTVRSVALKAPTVEIASSPSEIYTDEPATFTAVLLGTVDELEWDFNNGSTAEGQGPHEVVYTEEGDYEVTVMVKNQKFDADASSTINVAIGDKVEAVINSSQSMGYAPLYIELDGSNSSSNKGDIVSYKWYHEDQEISTEEMIKANFPTAGNYLYVLEAEDSEGNSSTDSLTINVYDYVESESIKEDVIIDDLEGFEYVEGGAAWQVWVGKPNVGTLAADNNANIHYGPQWGVHASSGYPNASGLYSAFMGNDGTKNTFSVENFDISGIENLQLSFGMMKCSIIDGDAVQNEDDGESMKFEYSTDGVNWTEISLSGKFDYVNEANPIWYWVEIDEEIPAVENLRLRWTKQMDNDPHTTLWRVDDITFSTTKSIPLEDPTVKITSSSNEINKNESVTFTAEVLGTVQEVMWDFKNDEEAEGLGPHEVLYTEAGDYEVTLMVKNQKSTLTSTSALKVNNSFGSIEGEVSIDKDEAYNLEDVTYSITHNGDDDLQFEWNFGENIMHSSDENPTDVVVTSEPTITMQYLTGGVKSITVTMITNDDKRFEVSGSDMITIEEREITSADDLSKYGVIVYPNPTQQDVRIKGLSSGTYKIVNQVGQIVLEGEFKEYDALPIDLPNGVYFMIISDGIKVMTHKLIRK</sequence>
<dbReference type="Gene3D" id="2.60.40.10">
    <property type="entry name" value="Immunoglobulins"/>
    <property type="match status" value="5"/>
</dbReference>
<protein>
    <recommendedName>
        <fullName evidence="2">PKD domain-containing protein</fullName>
    </recommendedName>
</protein>
<dbReference type="Pfam" id="PF18911">
    <property type="entry name" value="PKD_4"/>
    <property type="match status" value="2"/>
</dbReference>
<dbReference type="SUPFAM" id="SSF110296">
    <property type="entry name" value="Oligoxyloglucan reducing end-specific cellobiohydrolase"/>
    <property type="match status" value="2"/>
</dbReference>
<organism evidence="3 4">
    <name type="scientific">Flammeovirga pacifica</name>
    <dbReference type="NCBI Taxonomy" id="915059"/>
    <lineage>
        <taxon>Bacteria</taxon>
        <taxon>Pseudomonadati</taxon>
        <taxon>Bacteroidota</taxon>
        <taxon>Cytophagia</taxon>
        <taxon>Cytophagales</taxon>
        <taxon>Flammeovirgaceae</taxon>
        <taxon>Flammeovirga</taxon>
    </lineage>
</organism>
<feature type="domain" description="PKD" evidence="2">
    <location>
        <begin position="814"/>
        <end position="868"/>
    </location>
</feature>
<feature type="domain" description="PKD" evidence="2">
    <location>
        <begin position="1262"/>
        <end position="1319"/>
    </location>
</feature>
<dbReference type="InterPro" id="IPR035986">
    <property type="entry name" value="PKD_dom_sf"/>
</dbReference>
<comment type="caution">
    <text evidence="3">The sequence shown here is derived from an EMBL/GenBank/DDBJ whole genome shotgun (WGS) entry which is preliminary data.</text>
</comment>
<keyword evidence="1" id="KW-0732">Signal</keyword>
<evidence type="ECO:0000259" key="2">
    <source>
        <dbReference type="PROSITE" id="PS50093"/>
    </source>
</evidence>
<dbReference type="Gene3D" id="2.130.10.10">
    <property type="entry name" value="YVTN repeat-like/Quinoprotein amine dehydrogenase"/>
    <property type="match status" value="3"/>
</dbReference>
<feature type="domain" description="PKD" evidence="2">
    <location>
        <begin position="1522"/>
        <end position="1606"/>
    </location>
</feature>
<dbReference type="CDD" id="cd15482">
    <property type="entry name" value="Sialidase_non-viral"/>
    <property type="match status" value="1"/>
</dbReference>
<dbReference type="InterPro" id="IPR013783">
    <property type="entry name" value="Ig-like_fold"/>
</dbReference>